<protein>
    <submittedName>
        <fullName evidence="4">ParB family chromosome partitioning protein</fullName>
    </submittedName>
</protein>
<dbReference type="Pfam" id="PF02195">
    <property type="entry name" value="ParB_N"/>
    <property type="match status" value="1"/>
</dbReference>
<accession>A0A2T0WEW9</accession>
<dbReference type="NCBIfam" id="TIGR00180">
    <property type="entry name" value="parB_part"/>
    <property type="match status" value="1"/>
</dbReference>
<dbReference type="CDD" id="cd16405">
    <property type="entry name" value="RepB_like_N"/>
    <property type="match status" value="1"/>
</dbReference>
<dbReference type="GO" id="GO:0005694">
    <property type="term" value="C:chromosome"/>
    <property type="evidence" value="ECO:0007669"/>
    <property type="project" value="TreeGrafter"/>
</dbReference>
<dbReference type="GO" id="GO:0003677">
    <property type="term" value="F:DNA binding"/>
    <property type="evidence" value="ECO:0007669"/>
    <property type="project" value="InterPro"/>
</dbReference>
<dbReference type="InterPro" id="IPR050336">
    <property type="entry name" value="Chromosome_partition/occlusion"/>
</dbReference>
<dbReference type="InterPro" id="IPR004437">
    <property type="entry name" value="ParB/RepB/Spo0J"/>
</dbReference>
<dbReference type="InterPro" id="IPR017819">
    <property type="entry name" value="Plasmid_partition_RepB"/>
</dbReference>
<dbReference type="InterPro" id="IPR003115">
    <property type="entry name" value="ParB_N"/>
</dbReference>
<evidence type="ECO:0000256" key="2">
    <source>
        <dbReference type="SAM" id="MobiDB-lite"/>
    </source>
</evidence>
<dbReference type="RefSeq" id="WP_106267902.1">
    <property type="nucleotide sequence ID" value="NZ_PVTQ01000018.1"/>
</dbReference>
<organism evidence="4 5">
    <name type="scientific">Donghicola tyrosinivorans</name>
    <dbReference type="NCBI Taxonomy" id="1652492"/>
    <lineage>
        <taxon>Bacteria</taxon>
        <taxon>Pseudomonadati</taxon>
        <taxon>Pseudomonadota</taxon>
        <taxon>Alphaproteobacteria</taxon>
        <taxon>Rhodobacterales</taxon>
        <taxon>Roseobacteraceae</taxon>
        <taxon>Donghicola</taxon>
    </lineage>
</organism>
<reference evidence="4 5" key="1">
    <citation type="submission" date="2018-03" db="EMBL/GenBank/DDBJ databases">
        <title>Genomic Encyclopedia of Archaeal and Bacterial Type Strains, Phase II (KMG-II): from individual species to whole genera.</title>
        <authorList>
            <person name="Goeker M."/>
        </authorList>
    </citation>
    <scope>NUCLEOTIDE SEQUENCE [LARGE SCALE GENOMIC DNA]</scope>
    <source>
        <strain evidence="4 5">DSM 100212</strain>
    </source>
</reference>
<dbReference type="Gene3D" id="1.10.10.2830">
    <property type="match status" value="1"/>
</dbReference>
<comment type="similarity">
    <text evidence="1">Belongs to the ParB family.</text>
</comment>
<feature type="domain" description="ParB-like N-terminal" evidence="3">
    <location>
        <begin position="49"/>
        <end position="139"/>
    </location>
</feature>
<evidence type="ECO:0000313" key="5">
    <source>
        <dbReference type="Proteomes" id="UP000238392"/>
    </source>
</evidence>
<dbReference type="SMART" id="SM00470">
    <property type="entry name" value="ParB"/>
    <property type="match status" value="1"/>
</dbReference>
<sequence>MRKDLLASSLKRVKEGKSAGEETAPAPRKTSGVMAVQKGLEHLSSGAPQDVDTALIQDSIIKDRFSVSDGLEDLKTSIERSGQKLPVLLRRTKGADRPYEVVFGRRRIEACRQIGIPVRAHITDMSDHDALVSQGLENAARLQRSYIEQAVYAYSLIEHDLSRDEVMDVLAVDETTVSRMLGVVRVIPDEIIRAIGPAHDAGRRPWLQLRELINAGQDTAKVLKQINMSLPSKDRLTALVKQLTTSEQPAKPEAAKRSVASGSLRIERSPSRLLIKVKGNDTDGFTEFLDERMDALLAEFRGQKK</sequence>
<dbReference type="SUPFAM" id="SSF109709">
    <property type="entry name" value="KorB DNA-binding domain-like"/>
    <property type="match status" value="1"/>
</dbReference>
<dbReference type="Pfam" id="PF07506">
    <property type="entry name" value="RepB"/>
    <property type="match status" value="1"/>
</dbReference>
<dbReference type="Proteomes" id="UP000238392">
    <property type="component" value="Unassembled WGS sequence"/>
</dbReference>
<evidence type="ECO:0000256" key="1">
    <source>
        <dbReference type="ARBA" id="ARBA00006295"/>
    </source>
</evidence>
<comment type="caution">
    <text evidence="4">The sequence shown here is derived from an EMBL/GenBank/DDBJ whole genome shotgun (WGS) entry which is preliminary data.</text>
</comment>
<dbReference type="PANTHER" id="PTHR33375:SF1">
    <property type="entry name" value="CHROMOSOME-PARTITIONING PROTEIN PARB-RELATED"/>
    <property type="match status" value="1"/>
</dbReference>
<proteinExistence type="inferred from homology"/>
<dbReference type="PANTHER" id="PTHR33375">
    <property type="entry name" value="CHROMOSOME-PARTITIONING PROTEIN PARB-RELATED"/>
    <property type="match status" value="1"/>
</dbReference>
<dbReference type="Gene3D" id="3.90.1530.30">
    <property type="match status" value="1"/>
</dbReference>
<keyword evidence="5" id="KW-1185">Reference proteome</keyword>
<dbReference type="EMBL" id="PVTQ01000018">
    <property type="protein sequence ID" value="PRY85074.1"/>
    <property type="molecule type" value="Genomic_DNA"/>
</dbReference>
<dbReference type="GO" id="GO:0007059">
    <property type="term" value="P:chromosome segregation"/>
    <property type="evidence" value="ECO:0007669"/>
    <property type="project" value="TreeGrafter"/>
</dbReference>
<dbReference type="NCBIfam" id="TIGR03454">
    <property type="entry name" value="partition_RepB"/>
    <property type="match status" value="1"/>
</dbReference>
<feature type="region of interest" description="Disordered" evidence="2">
    <location>
        <begin position="244"/>
        <end position="263"/>
    </location>
</feature>
<dbReference type="InterPro" id="IPR011111">
    <property type="entry name" value="Plasmid_RepB"/>
</dbReference>
<feature type="region of interest" description="Disordered" evidence="2">
    <location>
        <begin position="1"/>
        <end position="31"/>
    </location>
</feature>
<dbReference type="SUPFAM" id="SSF110849">
    <property type="entry name" value="ParB/Sulfiredoxin"/>
    <property type="match status" value="1"/>
</dbReference>
<evidence type="ECO:0000259" key="3">
    <source>
        <dbReference type="SMART" id="SM00470"/>
    </source>
</evidence>
<dbReference type="AlphaFoldDB" id="A0A2T0WEW9"/>
<name>A0A2T0WEW9_9RHOB</name>
<dbReference type="InterPro" id="IPR036086">
    <property type="entry name" value="ParB/Sulfiredoxin_sf"/>
</dbReference>
<dbReference type="InterPro" id="IPR037972">
    <property type="entry name" value="RepB_N"/>
</dbReference>
<dbReference type="OrthoDB" id="7908920at2"/>
<evidence type="ECO:0000313" key="4">
    <source>
        <dbReference type="EMBL" id="PRY85074.1"/>
    </source>
</evidence>
<gene>
    <name evidence="4" type="ORF">CLV74_11845</name>
</gene>